<dbReference type="PROSITE" id="PS51898">
    <property type="entry name" value="TYR_RECOMBINASE"/>
    <property type="match status" value="1"/>
</dbReference>
<dbReference type="Proteomes" id="UP000677913">
    <property type="component" value="Unassembled WGS sequence"/>
</dbReference>
<sequence length="251" mass="27975">MSPWGDRAEEYLWLRRALGHELAEANRLLPRFVAYLDACGATSITIEAALAWAVQPEVGADSKVRARRMTVVRGFARHMAGIDPDTQIPPTGLVPYRQRWRPPFIYTDSDIQALMQQTARTIPTAARAATYRTVIGLLAATGMRIGEALRLERSDVDWDDRVITIRASKFAKSRELPVSCSVIEALAAYAGERDQLLPRVQTRTFFMSTTGTPVIYADFGATFRTLVRDSGVGRDSSTRPRTHDLRHIVSA</sequence>
<dbReference type="InterPro" id="IPR002104">
    <property type="entry name" value="Integrase_catalytic"/>
</dbReference>
<dbReference type="EMBL" id="JAGSXH010000035">
    <property type="protein sequence ID" value="MBS2963823.1"/>
    <property type="molecule type" value="Genomic_DNA"/>
</dbReference>
<dbReference type="GO" id="GO:0006310">
    <property type="term" value="P:DNA recombination"/>
    <property type="evidence" value="ECO:0007669"/>
    <property type="project" value="UniProtKB-KW"/>
</dbReference>
<comment type="caution">
    <text evidence="5">The sequence shown here is derived from an EMBL/GenBank/DDBJ whole genome shotgun (WGS) entry which is preliminary data.</text>
</comment>
<gene>
    <name evidence="5" type="ORF">KGA66_12250</name>
</gene>
<proteinExistence type="inferred from homology"/>
<evidence type="ECO:0000313" key="5">
    <source>
        <dbReference type="EMBL" id="MBS2963823.1"/>
    </source>
</evidence>
<keyword evidence="6" id="KW-1185">Reference proteome</keyword>
<dbReference type="InterPro" id="IPR013762">
    <property type="entry name" value="Integrase-like_cat_sf"/>
</dbReference>
<evidence type="ECO:0000256" key="1">
    <source>
        <dbReference type="ARBA" id="ARBA00008857"/>
    </source>
</evidence>
<dbReference type="RefSeq" id="WP_211467873.1">
    <property type="nucleotide sequence ID" value="NZ_JAGSXH010000035.1"/>
</dbReference>
<organism evidence="5 6">
    <name type="scientific">Actinocrinis puniceicyclus</name>
    <dbReference type="NCBI Taxonomy" id="977794"/>
    <lineage>
        <taxon>Bacteria</taxon>
        <taxon>Bacillati</taxon>
        <taxon>Actinomycetota</taxon>
        <taxon>Actinomycetes</taxon>
        <taxon>Catenulisporales</taxon>
        <taxon>Actinospicaceae</taxon>
        <taxon>Actinocrinis</taxon>
    </lineage>
</organism>
<reference evidence="5" key="1">
    <citation type="submission" date="2021-04" db="EMBL/GenBank/DDBJ databases">
        <title>Genome based classification of Actinospica acidithermotolerans sp. nov., an actinobacterium isolated from an Indonesian hot spring.</title>
        <authorList>
            <person name="Kusuma A.B."/>
            <person name="Putra K.E."/>
            <person name="Nafisah S."/>
            <person name="Loh J."/>
            <person name="Nouioui I."/>
            <person name="Goodfellow M."/>
        </authorList>
    </citation>
    <scope>NUCLEOTIDE SEQUENCE</scope>
    <source>
        <strain evidence="5">DSM 45618</strain>
    </source>
</reference>
<dbReference type="GO" id="GO:0015074">
    <property type="term" value="P:DNA integration"/>
    <property type="evidence" value="ECO:0007669"/>
    <property type="project" value="InterPro"/>
</dbReference>
<dbReference type="Pfam" id="PF00589">
    <property type="entry name" value="Phage_integrase"/>
    <property type="match status" value="1"/>
</dbReference>
<dbReference type="AlphaFoldDB" id="A0A8J7WK81"/>
<dbReference type="InterPro" id="IPR050090">
    <property type="entry name" value="Tyrosine_recombinase_XerCD"/>
</dbReference>
<keyword evidence="3" id="KW-0233">DNA recombination</keyword>
<dbReference type="InterPro" id="IPR011010">
    <property type="entry name" value="DNA_brk_join_enz"/>
</dbReference>
<feature type="domain" description="Tyr recombinase" evidence="4">
    <location>
        <begin position="100"/>
        <end position="251"/>
    </location>
</feature>
<keyword evidence="2" id="KW-0238">DNA-binding</keyword>
<dbReference type="Gene3D" id="1.10.443.10">
    <property type="entry name" value="Intergrase catalytic core"/>
    <property type="match status" value="1"/>
</dbReference>
<dbReference type="GO" id="GO:0003677">
    <property type="term" value="F:DNA binding"/>
    <property type="evidence" value="ECO:0007669"/>
    <property type="project" value="UniProtKB-KW"/>
</dbReference>
<evidence type="ECO:0000259" key="4">
    <source>
        <dbReference type="PROSITE" id="PS51898"/>
    </source>
</evidence>
<dbReference type="SUPFAM" id="SSF56349">
    <property type="entry name" value="DNA breaking-rejoining enzymes"/>
    <property type="match status" value="1"/>
</dbReference>
<evidence type="ECO:0000313" key="6">
    <source>
        <dbReference type="Proteomes" id="UP000677913"/>
    </source>
</evidence>
<evidence type="ECO:0000256" key="3">
    <source>
        <dbReference type="ARBA" id="ARBA00023172"/>
    </source>
</evidence>
<name>A0A8J7WK81_9ACTN</name>
<dbReference type="PANTHER" id="PTHR30349:SF41">
    <property type="entry name" value="INTEGRASE_RECOMBINASE PROTEIN MJ0367-RELATED"/>
    <property type="match status" value="1"/>
</dbReference>
<accession>A0A8J7WK81</accession>
<comment type="similarity">
    <text evidence="1">Belongs to the 'phage' integrase family.</text>
</comment>
<protein>
    <submittedName>
        <fullName evidence="5">Tyrosine-type recombinase/integrase</fullName>
    </submittedName>
</protein>
<dbReference type="PANTHER" id="PTHR30349">
    <property type="entry name" value="PHAGE INTEGRASE-RELATED"/>
    <property type="match status" value="1"/>
</dbReference>
<evidence type="ECO:0000256" key="2">
    <source>
        <dbReference type="ARBA" id="ARBA00023125"/>
    </source>
</evidence>